<accession>A0A3B0YLF7</accession>
<dbReference type="EMBL" id="UOFK01000119">
    <property type="protein sequence ID" value="VAW77460.1"/>
    <property type="molecule type" value="Genomic_DNA"/>
</dbReference>
<evidence type="ECO:0000313" key="1">
    <source>
        <dbReference type="EMBL" id="VAW77460.1"/>
    </source>
</evidence>
<gene>
    <name evidence="1" type="ORF">MNBD_GAMMA13-12</name>
</gene>
<organism evidence="1">
    <name type="scientific">hydrothermal vent metagenome</name>
    <dbReference type="NCBI Taxonomy" id="652676"/>
    <lineage>
        <taxon>unclassified sequences</taxon>
        <taxon>metagenomes</taxon>
        <taxon>ecological metagenomes</taxon>
    </lineage>
</organism>
<protein>
    <submittedName>
        <fullName evidence="1">Uncharacterized protein</fullName>
    </submittedName>
</protein>
<name>A0A3B0YLF7_9ZZZZ</name>
<sequence length="131" mass="14491">MKSETPEPDRNTLALDRTRANLPGMASNRSGGTSVRVGRGQTLERCNAYVDTPDNRRLADSVWCCGLFTGVPVVHDTHVPMYAWRTLDIDATPMWLDKVVSILLAGCSILAFSRFTDNGYALKLCVLFARL</sequence>
<proteinExistence type="predicted"/>
<reference evidence="1" key="1">
    <citation type="submission" date="2018-06" db="EMBL/GenBank/DDBJ databases">
        <authorList>
            <person name="Zhirakovskaya E."/>
        </authorList>
    </citation>
    <scope>NUCLEOTIDE SEQUENCE</scope>
</reference>
<dbReference type="AlphaFoldDB" id="A0A3B0YLF7"/>